<evidence type="ECO:0000259" key="1">
    <source>
        <dbReference type="PROSITE" id="PS51925"/>
    </source>
</evidence>
<comment type="caution">
    <text evidence="2">The sequence shown here is derived from an EMBL/GenBank/DDBJ whole genome shotgun (WGS) entry which is preliminary data.</text>
</comment>
<dbReference type="Proteomes" id="UP000622317">
    <property type="component" value="Unassembled WGS sequence"/>
</dbReference>
<dbReference type="InterPro" id="IPR036885">
    <property type="entry name" value="SWIB_MDM2_dom_sf"/>
</dbReference>
<gene>
    <name evidence="2" type="ORF">IEN85_14735</name>
</gene>
<accession>A0A927FAB8</accession>
<dbReference type="SUPFAM" id="SSF47592">
    <property type="entry name" value="SWIB/MDM2 domain"/>
    <property type="match status" value="1"/>
</dbReference>
<reference evidence="2" key="1">
    <citation type="submission" date="2020-09" db="EMBL/GenBank/DDBJ databases">
        <title>Pelagicoccus enzymogenes sp. nov. with an EPS production, isolated from marine sediment.</title>
        <authorList>
            <person name="Feng X."/>
        </authorList>
    </citation>
    <scope>NUCLEOTIDE SEQUENCE</scope>
    <source>
        <strain evidence="2">NFK12</strain>
    </source>
</reference>
<organism evidence="2 3">
    <name type="scientific">Pelagicoccus enzymogenes</name>
    <dbReference type="NCBI Taxonomy" id="2773457"/>
    <lineage>
        <taxon>Bacteria</taxon>
        <taxon>Pseudomonadati</taxon>
        <taxon>Verrucomicrobiota</taxon>
        <taxon>Opitutia</taxon>
        <taxon>Puniceicoccales</taxon>
        <taxon>Pelagicoccaceae</taxon>
        <taxon>Pelagicoccus</taxon>
    </lineage>
</organism>
<dbReference type="PROSITE" id="PS51925">
    <property type="entry name" value="SWIB_MDM2"/>
    <property type="match status" value="1"/>
</dbReference>
<dbReference type="Gene3D" id="1.10.245.10">
    <property type="entry name" value="SWIB/MDM2 domain"/>
    <property type="match status" value="1"/>
</dbReference>
<dbReference type="InterPro" id="IPR003121">
    <property type="entry name" value="SWIB_MDM2_domain"/>
</dbReference>
<dbReference type="Pfam" id="PF02201">
    <property type="entry name" value="SWIB"/>
    <property type="match status" value="1"/>
</dbReference>
<dbReference type="CDD" id="cd10567">
    <property type="entry name" value="SWIB-MDM2_like"/>
    <property type="match status" value="1"/>
</dbReference>
<dbReference type="EMBL" id="JACYFG010000036">
    <property type="protein sequence ID" value="MBD5780754.1"/>
    <property type="molecule type" value="Genomic_DNA"/>
</dbReference>
<evidence type="ECO:0000313" key="3">
    <source>
        <dbReference type="Proteomes" id="UP000622317"/>
    </source>
</evidence>
<dbReference type="PANTHER" id="PTHR13844">
    <property type="entry name" value="SWI/SNF-RELATED MATRIX-ASSOCIATED ACTIN-DEPENDENT REGULATOR OF CHROMATIN SUBFAMILY D"/>
    <property type="match status" value="1"/>
</dbReference>
<proteinExistence type="predicted"/>
<protein>
    <submittedName>
        <fullName evidence="2">SWIB/MDM2 domain-containing protein</fullName>
    </submittedName>
</protein>
<dbReference type="AlphaFoldDB" id="A0A927FAB8"/>
<sequence length="77" mass="8553">MKPVTPDAALAAVVGADPLPRTELTKKLWDYIKSNNLQNPENKREIIADEALKKVFDGRDKVTMFEMTKLVSGHVAS</sequence>
<dbReference type="RefSeq" id="WP_191617848.1">
    <property type="nucleotide sequence ID" value="NZ_JACYFG010000036.1"/>
</dbReference>
<feature type="domain" description="DM2" evidence="1">
    <location>
        <begin position="1"/>
        <end position="77"/>
    </location>
</feature>
<dbReference type="SMART" id="SM00151">
    <property type="entry name" value="SWIB"/>
    <property type="match status" value="1"/>
</dbReference>
<dbReference type="InterPro" id="IPR019835">
    <property type="entry name" value="SWIB_domain"/>
</dbReference>
<keyword evidence="3" id="KW-1185">Reference proteome</keyword>
<name>A0A927FAB8_9BACT</name>
<evidence type="ECO:0000313" key="2">
    <source>
        <dbReference type="EMBL" id="MBD5780754.1"/>
    </source>
</evidence>